<dbReference type="CDD" id="cd07346">
    <property type="entry name" value="ABC_6TM_exporters"/>
    <property type="match status" value="1"/>
</dbReference>
<name>A0A9D1CTQ0_9FIRM</name>
<organism evidence="10 11">
    <name type="scientific">Candidatus Scatavimonas merdigallinarum</name>
    <dbReference type="NCBI Taxonomy" id="2840914"/>
    <lineage>
        <taxon>Bacteria</taxon>
        <taxon>Bacillati</taxon>
        <taxon>Bacillota</taxon>
        <taxon>Clostridia</taxon>
        <taxon>Eubacteriales</taxon>
        <taxon>Oscillospiraceae</taxon>
        <taxon>Oscillospiraceae incertae sedis</taxon>
        <taxon>Candidatus Scatavimonas</taxon>
    </lineage>
</organism>
<feature type="transmembrane region" description="Helical" evidence="7">
    <location>
        <begin position="246"/>
        <end position="264"/>
    </location>
</feature>
<reference evidence="10" key="2">
    <citation type="journal article" date="2021" name="PeerJ">
        <title>Extensive microbial diversity within the chicken gut microbiome revealed by metagenomics and culture.</title>
        <authorList>
            <person name="Gilroy R."/>
            <person name="Ravi A."/>
            <person name="Getino M."/>
            <person name="Pursley I."/>
            <person name="Horton D.L."/>
            <person name="Alikhan N.F."/>
            <person name="Baker D."/>
            <person name="Gharbi K."/>
            <person name="Hall N."/>
            <person name="Watson M."/>
            <person name="Adriaenssens E.M."/>
            <person name="Foster-Nyarko E."/>
            <person name="Jarju S."/>
            <person name="Secka A."/>
            <person name="Antonio M."/>
            <person name="Oren A."/>
            <person name="Chaudhuri R.R."/>
            <person name="La Ragione R."/>
            <person name="Hildebrand F."/>
            <person name="Pallen M.J."/>
        </authorList>
    </citation>
    <scope>NUCLEOTIDE SEQUENCE</scope>
    <source>
        <strain evidence="10">ChiSjej1B19-3389</strain>
    </source>
</reference>
<dbReference type="SUPFAM" id="SSF90123">
    <property type="entry name" value="ABC transporter transmembrane region"/>
    <property type="match status" value="1"/>
</dbReference>
<proteinExistence type="predicted"/>
<dbReference type="PANTHER" id="PTHR24221">
    <property type="entry name" value="ATP-BINDING CASSETTE SUB-FAMILY B"/>
    <property type="match status" value="1"/>
</dbReference>
<dbReference type="EMBL" id="DVFW01000002">
    <property type="protein sequence ID" value="HIQ79673.1"/>
    <property type="molecule type" value="Genomic_DNA"/>
</dbReference>
<dbReference type="InterPro" id="IPR003439">
    <property type="entry name" value="ABC_transporter-like_ATP-bd"/>
</dbReference>
<dbReference type="InterPro" id="IPR027417">
    <property type="entry name" value="P-loop_NTPase"/>
</dbReference>
<keyword evidence="6 7" id="KW-0472">Membrane</keyword>
<dbReference type="Gene3D" id="1.20.1560.10">
    <property type="entry name" value="ABC transporter type 1, transmembrane domain"/>
    <property type="match status" value="1"/>
</dbReference>
<feature type="transmembrane region" description="Helical" evidence="7">
    <location>
        <begin position="133"/>
        <end position="160"/>
    </location>
</feature>
<dbReference type="GO" id="GO:0005886">
    <property type="term" value="C:plasma membrane"/>
    <property type="evidence" value="ECO:0007669"/>
    <property type="project" value="UniProtKB-SubCell"/>
</dbReference>
<dbReference type="GO" id="GO:0005524">
    <property type="term" value="F:ATP binding"/>
    <property type="evidence" value="ECO:0007669"/>
    <property type="project" value="UniProtKB-KW"/>
</dbReference>
<evidence type="ECO:0000313" key="11">
    <source>
        <dbReference type="Proteomes" id="UP000886787"/>
    </source>
</evidence>
<dbReference type="Gene3D" id="3.40.50.300">
    <property type="entry name" value="P-loop containing nucleotide triphosphate hydrolases"/>
    <property type="match status" value="1"/>
</dbReference>
<feature type="domain" description="ABC transmembrane type-1" evidence="9">
    <location>
        <begin position="28"/>
        <end position="309"/>
    </location>
</feature>
<feature type="transmembrane region" description="Helical" evidence="7">
    <location>
        <begin position="166"/>
        <end position="184"/>
    </location>
</feature>
<evidence type="ECO:0000256" key="7">
    <source>
        <dbReference type="SAM" id="Phobius"/>
    </source>
</evidence>
<feature type="transmembrane region" description="Helical" evidence="7">
    <location>
        <begin position="63"/>
        <end position="84"/>
    </location>
</feature>
<protein>
    <submittedName>
        <fullName evidence="10">ABC transporter ATP-binding protein</fullName>
    </submittedName>
</protein>
<dbReference type="InterPro" id="IPR011527">
    <property type="entry name" value="ABC1_TM_dom"/>
</dbReference>
<evidence type="ECO:0000259" key="9">
    <source>
        <dbReference type="PROSITE" id="PS50929"/>
    </source>
</evidence>
<keyword evidence="5 7" id="KW-1133">Transmembrane helix</keyword>
<dbReference type="Pfam" id="PF00005">
    <property type="entry name" value="ABC_tran"/>
    <property type="match status" value="1"/>
</dbReference>
<keyword evidence="3" id="KW-0547">Nucleotide-binding</keyword>
<dbReference type="GO" id="GO:0016887">
    <property type="term" value="F:ATP hydrolysis activity"/>
    <property type="evidence" value="ECO:0007669"/>
    <property type="project" value="InterPro"/>
</dbReference>
<evidence type="ECO:0000256" key="2">
    <source>
        <dbReference type="ARBA" id="ARBA00022692"/>
    </source>
</evidence>
<evidence type="ECO:0000313" key="10">
    <source>
        <dbReference type="EMBL" id="HIQ79673.1"/>
    </source>
</evidence>
<evidence type="ECO:0000256" key="6">
    <source>
        <dbReference type="ARBA" id="ARBA00023136"/>
    </source>
</evidence>
<keyword evidence="4 10" id="KW-0067">ATP-binding</keyword>
<dbReference type="Pfam" id="PF00664">
    <property type="entry name" value="ABC_membrane"/>
    <property type="match status" value="1"/>
</dbReference>
<evidence type="ECO:0000259" key="8">
    <source>
        <dbReference type="PROSITE" id="PS50893"/>
    </source>
</evidence>
<sequence length="567" mass="62674">MEKTENTQKISPLRWIAGHTKSQIGNILLIVAFYAVLALIGVYSALLARGVIDSAVAGNMQGVVFYGCIYGGLLLFQLLLRVVTKNIYFYIGAKLTVYYRKTIFNTIIRKEYFKVSSFHSGELLNRITNDVAVVADAVVSILPSFSFMITKLVGALSVLIAIDWRFTLIFIAGASVLLVVSRAFRSKMKKLHKQVQQTEGKVRSFMQEILSGLLMVKVFGAEDKVDQRASKLQENNYKVKVKRNRISVVAGASFSFIFSAGYLYGLLWGAVHIVAGTVTYGTLTAVLSLIGQIQNPIAELSGLLPKYYGALASAERLIELERFPDEARINESGMDMQQLYRNLQAIVFENISFQYDRDLVLKNANLTLQKGTFAVIMGESGIGKSTLTKLLMGVYPLSGGSIYFKLQNGRHISVDKSIRRLYAYVPQGNFLLSGTIRDNIAFICPKASDEEVLRAAKISCAQDFIEELPNGLDTVVGERGQGLSEGQIQRVAIARAILTDAPILILDEATSALDEATEQKLLENIKTLNQKTCIIVSHKKAALSVCDRRIEIIDGKIVCSEMKLCQK</sequence>
<feature type="transmembrane region" description="Helical" evidence="7">
    <location>
        <begin position="24"/>
        <end position="43"/>
    </location>
</feature>
<keyword evidence="2 7" id="KW-0812">Transmembrane</keyword>
<dbReference type="InterPro" id="IPR003593">
    <property type="entry name" value="AAA+_ATPase"/>
</dbReference>
<dbReference type="SMART" id="SM00382">
    <property type="entry name" value="AAA"/>
    <property type="match status" value="1"/>
</dbReference>
<dbReference type="AlphaFoldDB" id="A0A9D1CTQ0"/>
<accession>A0A9D1CTQ0</accession>
<comment type="subcellular location">
    <subcellularLocation>
        <location evidence="1">Cell membrane</location>
        <topology evidence="1">Multi-pass membrane protein</topology>
    </subcellularLocation>
</comment>
<dbReference type="Proteomes" id="UP000886787">
    <property type="component" value="Unassembled WGS sequence"/>
</dbReference>
<evidence type="ECO:0000256" key="3">
    <source>
        <dbReference type="ARBA" id="ARBA00022741"/>
    </source>
</evidence>
<gene>
    <name evidence="10" type="ORF">IAD32_00110</name>
</gene>
<dbReference type="GO" id="GO:0140359">
    <property type="term" value="F:ABC-type transporter activity"/>
    <property type="evidence" value="ECO:0007669"/>
    <property type="project" value="InterPro"/>
</dbReference>
<evidence type="ECO:0000256" key="1">
    <source>
        <dbReference type="ARBA" id="ARBA00004651"/>
    </source>
</evidence>
<dbReference type="PANTHER" id="PTHR24221:SF654">
    <property type="entry name" value="ATP-BINDING CASSETTE SUB-FAMILY B MEMBER 6"/>
    <property type="match status" value="1"/>
</dbReference>
<evidence type="ECO:0000256" key="4">
    <source>
        <dbReference type="ARBA" id="ARBA00022840"/>
    </source>
</evidence>
<dbReference type="PROSITE" id="PS50929">
    <property type="entry name" value="ABC_TM1F"/>
    <property type="match status" value="1"/>
</dbReference>
<dbReference type="SUPFAM" id="SSF52540">
    <property type="entry name" value="P-loop containing nucleoside triphosphate hydrolases"/>
    <property type="match status" value="1"/>
</dbReference>
<feature type="domain" description="ABC transporter" evidence="8">
    <location>
        <begin position="346"/>
        <end position="567"/>
    </location>
</feature>
<evidence type="ECO:0000256" key="5">
    <source>
        <dbReference type="ARBA" id="ARBA00022989"/>
    </source>
</evidence>
<dbReference type="InterPro" id="IPR039421">
    <property type="entry name" value="Type_1_exporter"/>
</dbReference>
<comment type="caution">
    <text evidence="10">The sequence shown here is derived from an EMBL/GenBank/DDBJ whole genome shotgun (WGS) entry which is preliminary data.</text>
</comment>
<dbReference type="PROSITE" id="PS50893">
    <property type="entry name" value="ABC_TRANSPORTER_2"/>
    <property type="match status" value="1"/>
</dbReference>
<dbReference type="InterPro" id="IPR036640">
    <property type="entry name" value="ABC1_TM_sf"/>
</dbReference>
<reference evidence="10" key="1">
    <citation type="submission" date="2020-10" db="EMBL/GenBank/DDBJ databases">
        <authorList>
            <person name="Gilroy R."/>
        </authorList>
    </citation>
    <scope>NUCLEOTIDE SEQUENCE</scope>
    <source>
        <strain evidence="10">ChiSjej1B19-3389</strain>
    </source>
</reference>